<dbReference type="SUPFAM" id="SSF47473">
    <property type="entry name" value="EF-hand"/>
    <property type="match status" value="1"/>
</dbReference>
<reference evidence="6" key="1">
    <citation type="submission" date="2021-11" db="EMBL/GenBank/DDBJ databases">
        <authorList>
            <consortium name="Genoscope - CEA"/>
            <person name="William W."/>
        </authorList>
    </citation>
    <scope>NUCLEOTIDE SEQUENCE</scope>
</reference>
<dbReference type="SMART" id="SM00054">
    <property type="entry name" value="EFh"/>
    <property type="match status" value="3"/>
</dbReference>
<proteinExistence type="predicted"/>
<evidence type="ECO:0000313" key="7">
    <source>
        <dbReference type="Proteomes" id="UP000789595"/>
    </source>
</evidence>
<dbReference type="GO" id="GO:0005509">
    <property type="term" value="F:calcium ion binding"/>
    <property type="evidence" value="ECO:0007669"/>
    <property type="project" value="InterPro"/>
</dbReference>
<dbReference type="InterPro" id="IPR018247">
    <property type="entry name" value="EF_Hand_1_Ca_BS"/>
</dbReference>
<name>A0A8J2SNG2_9STRA</name>
<protein>
    <recommendedName>
        <fullName evidence="5">EF-hand domain-containing protein</fullName>
    </recommendedName>
</protein>
<evidence type="ECO:0000256" key="1">
    <source>
        <dbReference type="ARBA" id="ARBA00022723"/>
    </source>
</evidence>
<gene>
    <name evidence="6" type="ORF">PECAL_5P10760</name>
</gene>
<dbReference type="Pfam" id="PF13202">
    <property type="entry name" value="EF-hand_5"/>
    <property type="match status" value="3"/>
</dbReference>
<feature type="compositionally biased region" description="Basic and acidic residues" evidence="4">
    <location>
        <begin position="309"/>
        <end position="326"/>
    </location>
</feature>
<dbReference type="AlphaFoldDB" id="A0A8J2SNG2"/>
<feature type="domain" description="EF-hand" evidence="5">
    <location>
        <begin position="32"/>
        <end position="67"/>
    </location>
</feature>
<dbReference type="PROSITE" id="PS50222">
    <property type="entry name" value="EF_HAND_2"/>
    <property type="match status" value="2"/>
</dbReference>
<dbReference type="InterPro" id="IPR002048">
    <property type="entry name" value="EF_hand_dom"/>
</dbReference>
<keyword evidence="1" id="KW-0479">Metal-binding</keyword>
<dbReference type="PANTHER" id="PTHR45942">
    <property type="entry name" value="PROTEIN PHOSPATASE 3 REGULATORY SUBUNIT B ALPHA ISOFORM TYPE 1"/>
    <property type="match status" value="1"/>
</dbReference>
<evidence type="ECO:0000256" key="3">
    <source>
        <dbReference type="ARBA" id="ARBA00022837"/>
    </source>
</evidence>
<feature type="compositionally biased region" description="Basic residues" evidence="4">
    <location>
        <begin position="353"/>
        <end position="363"/>
    </location>
</feature>
<dbReference type="OrthoDB" id="191686at2759"/>
<sequence length="363" mass="41084">MGAVNGKQTRKRRDALREGNACAKSCPGLKPKHVKTLYKLFRKADKDQSGEISVLEFLMFFDIDRTVFAVKAFTHMDDDKSGEIDFPEFVKAAWAFVSLSKEGLRNFAFSIYDLDDSGSIDRFEVEAMVHELYGSQWRRSRLARQTLKELAARKQLSRAEFVDFARTHPALLFPAFQLQGSLRTALGGARMWASIAETRARAADVPPPPPPPLTATGRGRRMAQQATADVVSVDPPDAAPRRFSRQMAPSASRLRLDELRRAETPRPPLQREKAKRVLDEADIRNWRDGAPHLDLARNSQLIKQKVEVVRPRPPRPDFGGDKENFYRPKASQFEARRGHGDQFGPRTSAVERTRKRRPLGPRA</sequence>
<feature type="domain" description="EF-hand" evidence="5">
    <location>
        <begin position="100"/>
        <end position="135"/>
    </location>
</feature>
<organism evidence="6 7">
    <name type="scientific">Pelagomonas calceolata</name>
    <dbReference type="NCBI Taxonomy" id="35677"/>
    <lineage>
        <taxon>Eukaryota</taxon>
        <taxon>Sar</taxon>
        <taxon>Stramenopiles</taxon>
        <taxon>Ochrophyta</taxon>
        <taxon>Pelagophyceae</taxon>
        <taxon>Pelagomonadales</taxon>
        <taxon>Pelagomonadaceae</taxon>
        <taxon>Pelagomonas</taxon>
    </lineage>
</organism>
<dbReference type="Proteomes" id="UP000789595">
    <property type="component" value="Unassembled WGS sequence"/>
</dbReference>
<evidence type="ECO:0000256" key="2">
    <source>
        <dbReference type="ARBA" id="ARBA00022737"/>
    </source>
</evidence>
<comment type="caution">
    <text evidence="6">The sequence shown here is derived from an EMBL/GenBank/DDBJ whole genome shotgun (WGS) entry which is preliminary data.</text>
</comment>
<feature type="region of interest" description="Disordered" evidence="4">
    <location>
        <begin position="200"/>
        <end position="256"/>
    </location>
</feature>
<feature type="region of interest" description="Disordered" evidence="4">
    <location>
        <begin position="309"/>
        <end position="363"/>
    </location>
</feature>
<dbReference type="EMBL" id="CAKKNE010000005">
    <property type="protein sequence ID" value="CAH0376483.1"/>
    <property type="molecule type" value="Genomic_DNA"/>
</dbReference>
<keyword evidence="2" id="KW-0677">Repeat</keyword>
<dbReference type="Gene3D" id="1.10.238.10">
    <property type="entry name" value="EF-hand"/>
    <property type="match status" value="1"/>
</dbReference>
<dbReference type="InterPro" id="IPR011992">
    <property type="entry name" value="EF-hand-dom_pair"/>
</dbReference>
<keyword evidence="3" id="KW-0106">Calcium</keyword>
<evidence type="ECO:0000256" key="4">
    <source>
        <dbReference type="SAM" id="MobiDB-lite"/>
    </source>
</evidence>
<evidence type="ECO:0000313" key="6">
    <source>
        <dbReference type="EMBL" id="CAH0376483.1"/>
    </source>
</evidence>
<accession>A0A8J2SNG2</accession>
<keyword evidence="7" id="KW-1185">Reference proteome</keyword>
<evidence type="ECO:0000259" key="5">
    <source>
        <dbReference type="PROSITE" id="PS50222"/>
    </source>
</evidence>
<dbReference type="PROSITE" id="PS00018">
    <property type="entry name" value="EF_HAND_1"/>
    <property type="match status" value="3"/>
</dbReference>